<evidence type="ECO:0000256" key="3">
    <source>
        <dbReference type="HAMAP-Rule" id="MF_00187"/>
    </source>
</evidence>
<comment type="subcellular location">
    <subcellularLocation>
        <location evidence="3">Cytoplasm</location>
    </subcellularLocation>
</comment>
<dbReference type="SUPFAM" id="SSF53927">
    <property type="entry name" value="Cytidine deaminase-like"/>
    <property type="match status" value="1"/>
</dbReference>
<dbReference type="HAMAP" id="MF_00187">
    <property type="entry name" value="FdhD"/>
    <property type="match status" value="1"/>
</dbReference>
<protein>
    <recommendedName>
        <fullName evidence="3">Sulfur carrier protein FdhD</fullName>
    </recommendedName>
</protein>
<dbReference type="Proteomes" id="UP000613840">
    <property type="component" value="Unassembled WGS sequence"/>
</dbReference>
<organism evidence="4 5">
    <name type="scientific">Microlunatus endophyticus</name>
    <dbReference type="NCBI Taxonomy" id="1716077"/>
    <lineage>
        <taxon>Bacteria</taxon>
        <taxon>Bacillati</taxon>
        <taxon>Actinomycetota</taxon>
        <taxon>Actinomycetes</taxon>
        <taxon>Propionibacteriales</taxon>
        <taxon>Propionibacteriaceae</taxon>
        <taxon>Microlunatus</taxon>
    </lineage>
</organism>
<evidence type="ECO:0000313" key="5">
    <source>
        <dbReference type="Proteomes" id="UP000613840"/>
    </source>
</evidence>
<comment type="similarity">
    <text evidence="3">Belongs to the FdhD family.</text>
</comment>
<gene>
    <name evidence="3 4" type="primary">fdhD</name>
    <name evidence="4" type="ORF">GCM10011575_28240</name>
</gene>
<feature type="active site" description="Cysteine persulfide intermediate" evidence="3">
    <location>
        <position position="115"/>
    </location>
</feature>
<dbReference type="RefSeq" id="WP_188895998.1">
    <property type="nucleotide sequence ID" value="NZ_BMMZ01000006.1"/>
</dbReference>
<dbReference type="NCBIfam" id="TIGR00129">
    <property type="entry name" value="fdhD_narQ"/>
    <property type="match status" value="1"/>
</dbReference>
<dbReference type="PIRSF" id="PIRSF015626">
    <property type="entry name" value="FdhD"/>
    <property type="match status" value="1"/>
</dbReference>
<keyword evidence="2 3" id="KW-0501">Molybdenum cofactor biosynthesis</keyword>
<dbReference type="GO" id="GO:0016783">
    <property type="term" value="F:sulfurtransferase activity"/>
    <property type="evidence" value="ECO:0007669"/>
    <property type="project" value="InterPro"/>
</dbReference>
<reference evidence="4" key="2">
    <citation type="submission" date="2020-09" db="EMBL/GenBank/DDBJ databases">
        <authorList>
            <person name="Sun Q."/>
            <person name="Zhou Y."/>
        </authorList>
    </citation>
    <scope>NUCLEOTIDE SEQUENCE</scope>
    <source>
        <strain evidence="4">CGMCC 4.7306</strain>
    </source>
</reference>
<evidence type="ECO:0000313" key="4">
    <source>
        <dbReference type="EMBL" id="GGL68019.1"/>
    </source>
</evidence>
<dbReference type="Gene3D" id="3.40.140.10">
    <property type="entry name" value="Cytidine Deaminase, domain 2"/>
    <property type="match status" value="1"/>
</dbReference>
<dbReference type="Gene3D" id="3.10.20.10">
    <property type="match status" value="1"/>
</dbReference>
<comment type="function">
    <text evidence="3">Required for formate dehydrogenase (FDH) activity. Acts as a sulfur carrier protein that transfers sulfur from IscS to the molybdenum cofactor prior to its insertion into FDH.</text>
</comment>
<accession>A0A917SAG6</accession>
<comment type="caution">
    <text evidence="4">The sequence shown here is derived from an EMBL/GenBank/DDBJ whole genome shotgun (WGS) entry which is preliminary data.</text>
</comment>
<dbReference type="GO" id="GO:0005737">
    <property type="term" value="C:cytoplasm"/>
    <property type="evidence" value="ECO:0007669"/>
    <property type="project" value="UniProtKB-SubCell"/>
</dbReference>
<dbReference type="NCBIfam" id="NF001943">
    <property type="entry name" value="PRK00724.1-2"/>
    <property type="match status" value="1"/>
</dbReference>
<keyword evidence="5" id="KW-1185">Reference proteome</keyword>
<proteinExistence type="inferred from homology"/>
<dbReference type="PANTHER" id="PTHR30592:SF1">
    <property type="entry name" value="SULFUR CARRIER PROTEIN FDHD"/>
    <property type="match status" value="1"/>
</dbReference>
<dbReference type="AlphaFoldDB" id="A0A917SAG6"/>
<comment type="caution">
    <text evidence="3">Lacks conserved residue(s) required for the propagation of feature annotation.</text>
</comment>
<dbReference type="InterPro" id="IPR016193">
    <property type="entry name" value="Cytidine_deaminase-like"/>
</dbReference>
<dbReference type="PANTHER" id="PTHR30592">
    <property type="entry name" value="FORMATE DEHYDROGENASE"/>
    <property type="match status" value="1"/>
</dbReference>
<dbReference type="EMBL" id="BMMZ01000006">
    <property type="protein sequence ID" value="GGL68019.1"/>
    <property type="molecule type" value="Genomic_DNA"/>
</dbReference>
<dbReference type="Pfam" id="PF02634">
    <property type="entry name" value="FdhD-NarQ"/>
    <property type="match status" value="1"/>
</dbReference>
<evidence type="ECO:0000256" key="2">
    <source>
        <dbReference type="ARBA" id="ARBA00023150"/>
    </source>
</evidence>
<sequence length="273" mass="28794">MARVTRQHLVRRLTPEGWSPRSDRLAVEEPLEIRIGGTSFAVTMRTPGHDIDLVNGYCFAEGIIDAAADIATARYCDGAGPDGLNTYNVIDVALAPGVRSPDAGLQRNVLTSSACGICGSTSIDQVLGRIGSPLPAGPEFAAHLVLKAPDLLREQQKVFAGTGGVHAAGLVTRTGELICVREDVGRHNAVDKVVGWALREQRLPLSESLLVVSGRASFELTQKAATAGIPVLVAVSAPSSLAVELAEQTGLTLAGFVRGDTMNVYTHPERIRA</sequence>
<dbReference type="GO" id="GO:0006777">
    <property type="term" value="P:Mo-molybdopterin cofactor biosynthetic process"/>
    <property type="evidence" value="ECO:0007669"/>
    <property type="project" value="UniProtKB-UniRule"/>
</dbReference>
<keyword evidence="1 3" id="KW-0963">Cytoplasm</keyword>
<dbReference type="InterPro" id="IPR003786">
    <property type="entry name" value="FdhD"/>
</dbReference>
<name>A0A917SAG6_9ACTN</name>
<dbReference type="GO" id="GO:0097163">
    <property type="term" value="F:sulfur carrier activity"/>
    <property type="evidence" value="ECO:0007669"/>
    <property type="project" value="UniProtKB-UniRule"/>
</dbReference>
<reference evidence="4" key="1">
    <citation type="journal article" date="2014" name="Int. J. Syst. Evol. Microbiol.">
        <title>Complete genome sequence of Corynebacterium casei LMG S-19264T (=DSM 44701T), isolated from a smear-ripened cheese.</title>
        <authorList>
            <consortium name="US DOE Joint Genome Institute (JGI-PGF)"/>
            <person name="Walter F."/>
            <person name="Albersmeier A."/>
            <person name="Kalinowski J."/>
            <person name="Ruckert C."/>
        </authorList>
    </citation>
    <scope>NUCLEOTIDE SEQUENCE</scope>
    <source>
        <strain evidence="4">CGMCC 4.7306</strain>
    </source>
</reference>
<evidence type="ECO:0000256" key="1">
    <source>
        <dbReference type="ARBA" id="ARBA00022490"/>
    </source>
</evidence>